<protein>
    <submittedName>
        <fullName evidence="1">Uncharacterized protein</fullName>
    </submittedName>
</protein>
<gene>
    <name evidence="1" type="ORF">D0469_15665</name>
</gene>
<comment type="caution">
    <text evidence="1">The sequence shown here is derived from an EMBL/GenBank/DDBJ whole genome shotgun (WGS) entry which is preliminary data.</text>
</comment>
<accession>A0A372LLW9</accession>
<organism evidence="1 2">
    <name type="scientific">Peribacillus saganii</name>
    <dbReference type="NCBI Taxonomy" id="2303992"/>
    <lineage>
        <taxon>Bacteria</taxon>
        <taxon>Bacillati</taxon>
        <taxon>Bacillota</taxon>
        <taxon>Bacilli</taxon>
        <taxon>Bacillales</taxon>
        <taxon>Bacillaceae</taxon>
        <taxon>Peribacillus</taxon>
    </lineage>
</organism>
<keyword evidence="2" id="KW-1185">Reference proteome</keyword>
<proteinExistence type="predicted"/>
<evidence type="ECO:0000313" key="1">
    <source>
        <dbReference type="EMBL" id="RFU67326.1"/>
    </source>
</evidence>
<sequence length="84" mass="9289">MTGESPCKNFCANCLEEAQSRSNSTAAIACAIAMDFAETIRYLREVSKSVKGTPDVYMVDLISNTLKFLKKYVCSLHLFGKINT</sequence>
<dbReference type="EMBL" id="QVTE01000045">
    <property type="protein sequence ID" value="RFU67326.1"/>
    <property type="molecule type" value="Genomic_DNA"/>
</dbReference>
<reference evidence="1 2" key="1">
    <citation type="submission" date="2018-08" db="EMBL/GenBank/DDBJ databases">
        <title>Bacillus chawlae sp. nov., Bacillus glennii sp. nov., and Bacillus saganii sp. nov. Isolated from the Vehicle Assembly Building at Kennedy Space Center where the Viking Spacecraft were Assembled.</title>
        <authorList>
            <person name="Seuylemezian A."/>
            <person name="Vaishampayan P."/>
        </authorList>
    </citation>
    <scope>NUCLEOTIDE SEQUENCE [LARGE SCALE GENOMIC DNA]</scope>
    <source>
        <strain evidence="1 2">V47-23a</strain>
    </source>
</reference>
<dbReference type="AlphaFoldDB" id="A0A372LLW9"/>
<evidence type="ECO:0000313" key="2">
    <source>
        <dbReference type="Proteomes" id="UP000264541"/>
    </source>
</evidence>
<dbReference type="Proteomes" id="UP000264541">
    <property type="component" value="Unassembled WGS sequence"/>
</dbReference>
<name>A0A372LLW9_9BACI</name>